<feature type="chain" id="PRO_5004170587" description="Extracellular membrane protein CFEM domain-containing protein" evidence="2">
    <location>
        <begin position="18"/>
        <end position="188"/>
    </location>
</feature>
<sequence length="188" mass="17879">MKLNLLAVSTLLALAAAQDASSTSTGASSATTSLSPEASCAVKCADTDRCCIAACYKVPCPSDSMANATNTCVAACPQGSGTPADTDAYSQCQARCFSSHFFPASATNAGSQATGGSSGSSDATATQSGSSSSKTGSSSESGSGSSSGTASSTGASASSTENAAAIAQLKVGVSAAGVLGVALGIWAL</sequence>
<evidence type="ECO:0000256" key="1">
    <source>
        <dbReference type="SAM" id="MobiDB-lite"/>
    </source>
</evidence>
<dbReference type="EMBL" id="CH476596">
    <property type="protein sequence ID" value="EAU36916.1"/>
    <property type="molecule type" value="Genomic_DNA"/>
</dbReference>
<organism evidence="3 4">
    <name type="scientific">Aspergillus terreus (strain NIH 2624 / FGSC A1156)</name>
    <dbReference type="NCBI Taxonomy" id="341663"/>
    <lineage>
        <taxon>Eukaryota</taxon>
        <taxon>Fungi</taxon>
        <taxon>Dikarya</taxon>
        <taxon>Ascomycota</taxon>
        <taxon>Pezizomycotina</taxon>
        <taxon>Eurotiomycetes</taxon>
        <taxon>Eurotiomycetidae</taxon>
        <taxon>Eurotiales</taxon>
        <taxon>Aspergillaceae</taxon>
        <taxon>Aspergillus</taxon>
        <taxon>Aspergillus subgen. Circumdati</taxon>
    </lineage>
</organism>
<dbReference type="OMA" id="CCIAGCF"/>
<dbReference type="GeneID" id="4316572"/>
<name>Q0CWI0_ASPTN</name>
<evidence type="ECO:0000313" key="3">
    <source>
        <dbReference type="EMBL" id="EAU36916.1"/>
    </source>
</evidence>
<dbReference type="eggNOG" id="ENOG502SFMK">
    <property type="taxonomic scope" value="Eukaryota"/>
</dbReference>
<feature type="region of interest" description="Disordered" evidence="1">
    <location>
        <begin position="112"/>
        <end position="157"/>
    </location>
</feature>
<evidence type="ECO:0008006" key="5">
    <source>
        <dbReference type="Google" id="ProtNLM"/>
    </source>
</evidence>
<evidence type="ECO:0000256" key="2">
    <source>
        <dbReference type="SAM" id="SignalP"/>
    </source>
</evidence>
<dbReference type="OrthoDB" id="5597238at2759"/>
<dbReference type="RefSeq" id="XP_001211132.1">
    <property type="nucleotide sequence ID" value="XM_001211132.1"/>
</dbReference>
<keyword evidence="2" id="KW-0732">Signal</keyword>
<dbReference type="STRING" id="341663.Q0CWI0"/>
<evidence type="ECO:0000313" key="4">
    <source>
        <dbReference type="Proteomes" id="UP000007963"/>
    </source>
</evidence>
<dbReference type="VEuPathDB" id="FungiDB:ATEG_01954"/>
<dbReference type="HOGENOM" id="CLU_096545_1_1_1"/>
<dbReference type="AlphaFoldDB" id="Q0CWI0"/>
<protein>
    <recommendedName>
        <fullName evidence="5">Extracellular membrane protein CFEM domain-containing protein</fullName>
    </recommendedName>
</protein>
<dbReference type="Proteomes" id="UP000007963">
    <property type="component" value="Unassembled WGS sequence"/>
</dbReference>
<accession>Q0CWI0</accession>
<proteinExistence type="predicted"/>
<feature type="signal peptide" evidence="2">
    <location>
        <begin position="1"/>
        <end position="17"/>
    </location>
</feature>
<reference evidence="4" key="1">
    <citation type="submission" date="2005-09" db="EMBL/GenBank/DDBJ databases">
        <title>Annotation of the Aspergillus terreus NIH2624 genome.</title>
        <authorList>
            <person name="Birren B.W."/>
            <person name="Lander E.S."/>
            <person name="Galagan J.E."/>
            <person name="Nusbaum C."/>
            <person name="Devon K."/>
            <person name="Henn M."/>
            <person name="Ma L.-J."/>
            <person name="Jaffe D.B."/>
            <person name="Butler J."/>
            <person name="Alvarez P."/>
            <person name="Gnerre S."/>
            <person name="Grabherr M."/>
            <person name="Kleber M."/>
            <person name="Mauceli E.W."/>
            <person name="Brockman W."/>
            <person name="Rounsley S."/>
            <person name="Young S.K."/>
            <person name="LaButti K."/>
            <person name="Pushparaj V."/>
            <person name="DeCaprio D."/>
            <person name="Crawford M."/>
            <person name="Koehrsen M."/>
            <person name="Engels R."/>
            <person name="Montgomery P."/>
            <person name="Pearson M."/>
            <person name="Howarth C."/>
            <person name="Larson L."/>
            <person name="Luoma S."/>
            <person name="White J."/>
            <person name="Alvarado L."/>
            <person name="Kodira C.D."/>
            <person name="Zeng Q."/>
            <person name="Oleary S."/>
            <person name="Yandava C."/>
            <person name="Denning D.W."/>
            <person name="Nierman W.C."/>
            <person name="Milne T."/>
            <person name="Madden K."/>
        </authorList>
    </citation>
    <scope>NUCLEOTIDE SEQUENCE [LARGE SCALE GENOMIC DNA]</scope>
    <source>
        <strain evidence="4">NIH 2624 / FGSC A1156</strain>
    </source>
</reference>
<gene>
    <name evidence="3" type="ORF">ATEG_01954</name>
</gene>